<name>A0A2M7INN5_9BACT</name>
<dbReference type="Proteomes" id="UP000230837">
    <property type="component" value="Unassembled WGS sequence"/>
</dbReference>
<dbReference type="EMBL" id="PFHR01000130">
    <property type="protein sequence ID" value="PIW96907.1"/>
    <property type="molecule type" value="Genomic_DNA"/>
</dbReference>
<organism evidence="2 3">
    <name type="scientific">Candidatus Kaiserbacteria bacterium CG_4_8_14_3_um_filter_38_9</name>
    <dbReference type="NCBI Taxonomy" id="1974599"/>
    <lineage>
        <taxon>Bacteria</taxon>
        <taxon>Candidatus Kaiseribacteriota</taxon>
    </lineage>
</organism>
<evidence type="ECO:0000313" key="3">
    <source>
        <dbReference type="Proteomes" id="UP000230837"/>
    </source>
</evidence>
<evidence type="ECO:0000256" key="1">
    <source>
        <dbReference type="SAM" id="MobiDB-lite"/>
    </source>
</evidence>
<comment type="caution">
    <text evidence="2">The sequence shown here is derived from an EMBL/GenBank/DDBJ whole genome shotgun (WGS) entry which is preliminary data.</text>
</comment>
<protein>
    <submittedName>
        <fullName evidence="2">Uncharacterized protein</fullName>
    </submittedName>
</protein>
<dbReference type="AlphaFoldDB" id="A0A2M7INN5"/>
<gene>
    <name evidence="2" type="ORF">COZ82_02445</name>
</gene>
<reference evidence="3" key="1">
    <citation type="submission" date="2017-09" db="EMBL/GenBank/DDBJ databases">
        <title>Depth-based differentiation of microbial function through sediment-hosted aquifers and enrichment of novel symbionts in the deep terrestrial subsurface.</title>
        <authorList>
            <person name="Probst A.J."/>
            <person name="Ladd B."/>
            <person name="Jarett J.K."/>
            <person name="Geller-Mcgrath D.E."/>
            <person name="Sieber C.M.K."/>
            <person name="Emerson J.B."/>
            <person name="Anantharaman K."/>
            <person name="Thomas B.C."/>
            <person name="Malmstrom R."/>
            <person name="Stieglmeier M."/>
            <person name="Klingl A."/>
            <person name="Woyke T."/>
            <person name="Ryan C.M."/>
            <person name="Banfield J.F."/>
        </authorList>
    </citation>
    <scope>NUCLEOTIDE SEQUENCE [LARGE SCALE GENOMIC DNA]</scope>
</reference>
<feature type="compositionally biased region" description="Basic and acidic residues" evidence="1">
    <location>
        <begin position="93"/>
        <end position="109"/>
    </location>
</feature>
<accession>A0A2M7INN5</accession>
<evidence type="ECO:0000313" key="2">
    <source>
        <dbReference type="EMBL" id="PIW96907.1"/>
    </source>
</evidence>
<sequence>MFLDTRLNQLNAQREKLFQDQSRLYDDLDDRSKNSNLLITRLQKERDEKLESIKIDYDRKIDNCQRDFNSHSLEINRKLASIKSELPNLGRQIENRTDELKKEEEEKKNTNRFQS</sequence>
<proteinExistence type="predicted"/>
<feature type="region of interest" description="Disordered" evidence="1">
    <location>
        <begin position="90"/>
        <end position="115"/>
    </location>
</feature>